<dbReference type="Gene3D" id="3.40.50.200">
    <property type="entry name" value="Peptidase S8/S53 domain"/>
    <property type="match status" value="1"/>
</dbReference>
<dbReference type="PRINTS" id="PR00723">
    <property type="entry name" value="SUBTILISIN"/>
</dbReference>
<evidence type="ECO:0000256" key="15">
    <source>
        <dbReference type="ARBA" id="ARBA00023277"/>
    </source>
</evidence>
<dbReference type="InterPro" id="IPR022398">
    <property type="entry name" value="Peptidase_S8_His-AS"/>
</dbReference>
<dbReference type="EMBL" id="BHVY01000007">
    <property type="protein sequence ID" value="GIJ90945.1"/>
    <property type="molecule type" value="Genomic_DNA"/>
</dbReference>
<dbReference type="PROSITE" id="PS51829">
    <property type="entry name" value="P_HOMO_B"/>
    <property type="match status" value="1"/>
</dbReference>
<dbReference type="InterPro" id="IPR023827">
    <property type="entry name" value="Peptidase_S8_Asp-AS"/>
</dbReference>
<evidence type="ECO:0000256" key="19">
    <source>
        <dbReference type="SAM" id="Phobius"/>
    </source>
</evidence>
<dbReference type="Pfam" id="PF00082">
    <property type="entry name" value="Peptidase_S8"/>
    <property type="match status" value="1"/>
</dbReference>
<comment type="catalytic activity">
    <reaction evidence="1">
        <text>Hydrolysis of proteins with broad specificity, and of Bz-Arg-OEt &gt; Ac-Tyr-OEt. Does not hydrolyze peptide amides.</text>
        <dbReference type="EC" id="3.4.21.63"/>
    </reaction>
</comment>
<evidence type="ECO:0000259" key="21">
    <source>
        <dbReference type="PROSITE" id="PS51829"/>
    </source>
</evidence>
<feature type="signal peptide" evidence="20">
    <location>
        <begin position="1"/>
        <end position="20"/>
    </location>
</feature>
<evidence type="ECO:0000256" key="4">
    <source>
        <dbReference type="ARBA" id="ARBA00011951"/>
    </source>
</evidence>
<dbReference type="PANTHER" id="PTHR42884:SF14">
    <property type="entry name" value="NEUROENDOCRINE CONVERTASE 1"/>
    <property type="match status" value="1"/>
</dbReference>
<comment type="caution">
    <text evidence="22">The sequence shown here is derived from an EMBL/GenBank/DDBJ whole genome shotgun (WGS) entry which is preliminary data.</text>
</comment>
<keyword evidence="5 18" id="KW-0645">Protease</keyword>
<dbReference type="PROSITE" id="PS00137">
    <property type="entry name" value="SUBTILASE_HIS"/>
    <property type="match status" value="1"/>
</dbReference>
<evidence type="ECO:0000256" key="18">
    <source>
        <dbReference type="PROSITE-ProRule" id="PRU01240"/>
    </source>
</evidence>
<keyword evidence="8 18" id="KW-0378">Hydrolase</keyword>
<dbReference type="InterPro" id="IPR023828">
    <property type="entry name" value="Peptidase_S8_Ser-AS"/>
</dbReference>
<dbReference type="GO" id="GO:0004252">
    <property type="term" value="F:serine-type endopeptidase activity"/>
    <property type="evidence" value="ECO:0007669"/>
    <property type="project" value="UniProtKB-UniRule"/>
</dbReference>
<evidence type="ECO:0000256" key="17">
    <source>
        <dbReference type="PIRSR" id="PIRSR615500-1"/>
    </source>
</evidence>
<keyword evidence="16" id="KW-0624">Polysaccharide degradation</keyword>
<reference evidence="22 23" key="1">
    <citation type="submission" date="2018-10" db="EMBL/GenBank/DDBJ databases">
        <title>Pan-genome distribution and transcriptional activeness of fungal secondary metabolism genes in Aspergillus section Fumigati.</title>
        <authorList>
            <person name="Takahashi H."/>
            <person name="Umemura M."/>
            <person name="Ninomiya A."/>
            <person name="Kusuya Y."/>
            <person name="Urayama S."/>
            <person name="Shimizu M."/>
            <person name="Watanabe A."/>
            <person name="Kamei K."/>
            <person name="Yaguchi T."/>
            <person name="Hagiwara D."/>
        </authorList>
    </citation>
    <scope>NUCLEOTIDE SEQUENCE [LARGE SCALE GENOMIC DNA]</scope>
    <source>
        <strain evidence="22 23">IFM 55266</strain>
    </source>
</reference>
<dbReference type="FunFam" id="2.60.120.260:FF:000026">
    <property type="entry name" value="proprotein convertase subtilisin/kexin type 7"/>
    <property type="match status" value="1"/>
</dbReference>
<feature type="active site" description="Charge relay system" evidence="17 18">
    <location>
        <position position="190"/>
    </location>
</feature>
<comment type="similarity">
    <text evidence="3">Belongs to the peptidase S8 family. Furin subfamily.</text>
</comment>
<evidence type="ECO:0000256" key="10">
    <source>
        <dbReference type="ARBA" id="ARBA00022837"/>
    </source>
</evidence>
<proteinExistence type="inferred from homology"/>
<dbReference type="RefSeq" id="XP_043161691.1">
    <property type="nucleotide sequence ID" value="XM_043305756.1"/>
</dbReference>
<dbReference type="GO" id="GO:0016485">
    <property type="term" value="P:protein processing"/>
    <property type="evidence" value="ECO:0007669"/>
    <property type="project" value="TreeGrafter"/>
</dbReference>
<gene>
    <name evidence="22" type="ORF">Asppvi_009910</name>
</gene>
<evidence type="ECO:0000313" key="22">
    <source>
        <dbReference type="EMBL" id="GIJ90945.1"/>
    </source>
</evidence>
<evidence type="ECO:0000256" key="9">
    <source>
        <dbReference type="ARBA" id="ARBA00022825"/>
    </source>
</evidence>
<dbReference type="SUPFAM" id="SSF49785">
    <property type="entry name" value="Galactose-binding domain-like"/>
    <property type="match status" value="1"/>
</dbReference>
<dbReference type="GO" id="GO:0005802">
    <property type="term" value="C:trans-Golgi network"/>
    <property type="evidence" value="ECO:0007669"/>
    <property type="project" value="TreeGrafter"/>
</dbReference>
<keyword evidence="12 19" id="KW-0472">Membrane</keyword>
<organism evidence="22 23">
    <name type="scientific">Aspergillus pseudoviridinutans</name>
    <dbReference type="NCBI Taxonomy" id="1517512"/>
    <lineage>
        <taxon>Eukaryota</taxon>
        <taxon>Fungi</taxon>
        <taxon>Dikarya</taxon>
        <taxon>Ascomycota</taxon>
        <taxon>Pezizomycotina</taxon>
        <taxon>Eurotiomycetes</taxon>
        <taxon>Eurotiomycetidae</taxon>
        <taxon>Eurotiales</taxon>
        <taxon>Aspergillaceae</taxon>
        <taxon>Aspergillus</taxon>
        <taxon>Aspergillus subgen. Fumigati</taxon>
    </lineage>
</organism>
<keyword evidence="10" id="KW-0106">Calcium</keyword>
<dbReference type="GO" id="GO:0000272">
    <property type="term" value="P:polysaccharide catabolic process"/>
    <property type="evidence" value="ECO:0007669"/>
    <property type="project" value="UniProtKB-KW"/>
</dbReference>
<evidence type="ECO:0000256" key="14">
    <source>
        <dbReference type="ARBA" id="ARBA00023180"/>
    </source>
</evidence>
<dbReference type="GO" id="GO:0000139">
    <property type="term" value="C:Golgi membrane"/>
    <property type="evidence" value="ECO:0007669"/>
    <property type="project" value="TreeGrafter"/>
</dbReference>
<dbReference type="InterPro" id="IPR015500">
    <property type="entry name" value="Peptidase_S8_subtilisin-rel"/>
</dbReference>
<keyword evidence="11 19" id="KW-1133">Transmembrane helix</keyword>
<keyword evidence="9 18" id="KW-0720">Serine protease</keyword>
<keyword evidence="6 19" id="KW-0812">Transmembrane</keyword>
<dbReference type="PROSITE" id="PS00138">
    <property type="entry name" value="SUBTILASE_SER"/>
    <property type="match status" value="1"/>
</dbReference>
<dbReference type="InterPro" id="IPR002884">
    <property type="entry name" value="P_dom"/>
</dbReference>
<evidence type="ECO:0000256" key="6">
    <source>
        <dbReference type="ARBA" id="ARBA00022692"/>
    </source>
</evidence>
<dbReference type="Proteomes" id="UP001043456">
    <property type="component" value="Unassembled WGS sequence"/>
</dbReference>
<dbReference type="OrthoDB" id="300641at2759"/>
<keyword evidence="13" id="KW-0865">Zymogen</keyword>
<dbReference type="PROSITE" id="PS51892">
    <property type="entry name" value="SUBTILASE"/>
    <property type="match status" value="1"/>
</dbReference>
<dbReference type="AlphaFoldDB" id="A0A9P3BKE9"/>
<dbReference type="Gene3D" id="2.60.120.260">
    <property type="entry name" value="Galactose-binding domain-like"/>
    <property type="match status" value="1"/>
</dbReference>
<evidence type="ECO:0000256" key="16">
    <source>
        <dbReference type="ARBA" id="ARBA00023326"/>
    </source>
</evidence>
<evidence type="ECO:0000256" key="20">
    <source>
        <dbReference type="SAM" id="SignalP"/>
    </source>
</evidence>
<evidence type="ECO:0000256" key="8">
    <source>
        <dbReference type="ARBA" id="ARBA00022801"/>
    </source>
</evidence>
<keyword evidence="7 20" id="KW-0732">Signal</keyword>
<accession>A0A9P3BKE9</accession>
<evidence type="ECO:0000256" key="2">
    <source>
        <dbReference type="ARBA" id="ARBA00004370"/>
    </source>
</evidence>
<protein>
    <recommendedName>
        <fullName evidence="4">oryzin</fullName>
        <ecNumber evidence="4">3.4.21.63</ecNumber>
    </recommendedName>
</protein>
<comment type="subcellular location">
    <subcellularLocation>
        <location evidence="2">Membrane</location>
    </subcellularLocation>
</comment>
<keyword evidence="14" id="KW-0325">Glycoprotein</keyword>
<dbReference type="PROSITE" id="PS00136">
    <property type="entry name" value="SUBTILASE_ASP"/>
    <property type="match status" value="1"/>
</dbReference>
<keyword evidence="15" id="KW-0119">Carbohydrate metabolism</keyword>
<evidence type="ECO:0000256" key="13">
    <source>
        <dbReference type="ARBA" id="ARBA00023145"/>
    </source>
</evidence>
<dbReference type="EC" id="3.4.21.63" evidence="4"/>
<sequence>MYVMVRGIIPFLALLCVVLANPQPRSYETREYFALQVDGRTDPHEVANILGAEYGGPIGELPDHHAFSFPKENGSRIDSLMWAERNHSQRDERVHGLRDMILWADRLTVPELAKRRVPTGLPVDSFWQGQPHPEAVRAQQKIAESLNIKDPMFREQWHLFNAVQLGNDLNVTGVWLEGITGENATTAIVDDGLDMDSLDLQQNYYAGGSFDFNDDGAEPRPRLPDDHHGTRCAGEIAAARNDICGIGVAYNSRVSGIRLLSGKVDDIHQAAAINYDYQHNDIYSCSWGPPDDGMHMEAPAVLVQRAIVNGVQNGRAGKGSIFVFSAGNGASQDDNCNFDGYANSIYSITVGAIDRMGKHPPYSESCSALLVSAFSSGSGEGIYTTDNGVDTCFSLHSGTSAAGPLVAGVVALALSARPDLTWRDVQYLLIETAIPVHVQDGSWQTTSSGRMFSHDWGYGKVDAYSLVQKARTWNLVKRQAWYHSPWLAVHAAIPEGHNGVSHSFNVTSDIIQTANIARLEHVTVTINIDHISRGDISVTLISPEGTISYLSTPRVPDRKRAGYVNWEFTSVAHWGETGIGIWTIIVQDINVNNRTGAFINWRLNLWGEAIDDSHQPLHPLPGGYEEKAPDNPSVTETVVMPSPALEHQSFTSTAHPMDGQILHEAGSSSASAGIGTITRHSSSSQLYYNNPRFALITAMLTAIIFLVIVGLYLCFRLVPVSPRNLDMQLEMRNSGNCRDLLQAHESEMYSSDLEGAEAGSFDLRTG</sequence>
<evidence type="ECO:0000313" key="23">
    <source>
        <dbReference type="Proteomes" id="UP001043456"/>
    </source>
</evidence>
<evidence type="ECO:0000256" key="1">
    <source>
        <dbReference type="ARBA" id="ARBA00001242"/>
    </source>
</evidence>
<feature type="domain" description="P/Homo B" evidence="21">
    <location>
        <begin position="476"/>
        <end position="611"/>
    </location>
</feature>
<evidence type="ECO:0000256" key="7">
    <source>
        <dbReference type="ARBA" id="ARBA00022729"/>
    </source>
</evidence>
<dbReference type="PANTHER" id="PTHR42884">
    <property type="entry name" value="PROPROTEIN CONVERTASE SUBTILISIN/KEXIN-RELATED"/>
    <property type="match status" value="1"/>
</dbReference>
<name>A0A9P3BKE9_9EURO</name>
<evidence type="ECO:0000256" key="11">
    <source>
        <dbReference type="ARBA" id="ARBA00022989"/>
    </source>
</evidence>
<dbReference type="GO" id="GO:0007323">
    <property type="term" value="P:peptide pheromone maturation"/>
    <property type="evidence" value="ECO:0007669"/>
    <property type="project" value="UniProtKB-ARBA"/>
</dbReference>
<dbReference type="InterPro" id="IPR000209">
    <property type="entry name" value="Peptidase_S8/S53_dom"/>
</dbReference>
<dbReference type="InterPro" id="IPR034182">
    <property type="entry name" value="Kexin/furin"/>
</dbReference>
<feature type="chain" id="PRO_5040116225" description="oryzin" evidence="20">
    <location>
        <begin position="21"/>
        <end position="766"/>
    </location>
</feature>
<dbReference type="InterPro" id="IPR008979">
    <property type="entry name" value="Galactose-bd-like_sf"/>
</dbReference>
<dbReference type="GeneID" id="67008520"/>
<evidence type="ECO:0000256" key="12">
    <source>
        <dbReference type="ARBA" id="ARBA00023136"/>
    </source>
</evidence>
<feature type="active site" description="Charge relay system" evidence="17 18">
    <location>
        <position position="400"/>
    </location>
</feature>
<dbReference type="CDD" id="cd04059">
    <property type="entry name" value="Peptidases_S8_Protein_convertases_Kexins_Furin-like"/>
    <property type="match status" value="1"/>
</dbReference>
<keyword evidence="23" id="KW-1185">Reference proteome</keyword>
<evidence type="ECO:0000256" key="5">
    <source>
        <dbReference type="ARBA" id="ARBA00022670"/>
    </source>
</evidence>
<feature type="active site" description="Charge relay system" evidence="17 18">
    <location>
        <position position="228"/>
    </location>
</feature>
<dbReference type="InterPro" id="IPR036852">
    <property type="entry name" value="Peptidase_S8/S53_dom_sf"/>
</dbReference>
<evidence type="ECO:0000256" key="3">
    <source>
        <dbReference type="ARBA" id="ARBA00005325"/>
    </source>
</evidence>
<dbReference type="Pfam" id="PF01483">
    <property type="entry name" value="P_proprotein"/>
    <property type="match status" value="1"/>
</dbReference>
<feature type="transmembrane region" description="Helical" evidence="19">
    <location>
        <begin position="693"/>
        <end position="715"/>
    </location>
</feature>
<dbReference type="SUPFAM" id="SSF52743">
    <property type="entry name" value="Subtilisin-like"/>
    <property type="match status" value="1"/>
</dbReference>
<dbReference type="FunFam" id="3.40.50.200:FF:000005">
    <property type="entry name" value="Proprotein convertase subtilisin/kexin type 7"/>
    <property type="match status" value="1"/>
</dbReference>